<name>A0A7L0T745_PODPO</name>
<dbReference type="EMBL" id="VXAO01001031">
    <property type="protein sequence ID" value="NXL50597.1"/>
    <property type="molecule type" value="Genomic_DNA"/>
</dbReference>
<evidence type="ECO:0000313" key="3">
    <source>
        <dbReference type="Proteomes" id="UP000555275"/>
    </source>
</evidence>
<dbReference type="OrthoDB" id="6344411at2759"/>
<accession>A0A7L0T745</accession>
<dbReference type="InterPro" id="IPR036706">
    <property type="entry name" value="VOMI_sf"/>
</dbReference>
<feature type="chain" id="PRO_5029518966" evidence="1">
    <location>
        <begin position="23"/>
        <end position="189"/>
    </location>
</feature>
<protein>
    <submittedName>
        <fullName evidence="2">VMO1 protein</fullName>
    </submittedName>
</protein>
<dbReference type="Pfam" id="PF03762">
    <property type="entry name" value="VOMI"/>
    <property type="match status" value="1"/>
</dbReference>
<dbReference type="SUPFAM" id="SSF51092">
    <property type="entry name" value="Vitelline membrane outer protein-I (VMO-I)"/>
    <property type="match status" value="1"/>
</dbReference>
<proteinExistence type="predicted"/>
<feature type="signal peptide" evidence="1">
    <location>
        <begin position="1"/>
        <end position="22"/>
    </location>
</feature>
<dbReference type="InterPro" id="IPR005515">
    <property type="entry name" value="VOMI"/>
</dbReference>
<comment type="caution">
    <text evidence="2">The sequence shown here is derived from an EMBL/GenBank/DDBJ whole genome shotgun (WGS) entry which is preliminary data.</text>
</comment>
<dbReference type="Proteomes" id="UP000555275">
    <property type="component" value="Unassembled WGS sequence"/>
</dbReference>
<feature type="non-terminal residue" evidence="2">
    <location>
        <position position="189"/>
    </location>
</feature>
<dbReference type="AlphaFoldDB" id="A0A7L0T745"/>
<dbReference type="GO" id="GO:0005615">
    <property type="term" value="C:extracellular space"/>
    <property type="evidence" value="ECO:0007669"/>
    <property type="project" value="TreeGrafter"/>
</dbReference>
<dbReference type="PANTHER" id="PTHR18841:SF2">
    <property type="entry name" value="VITELLINE MEMBRANE OUTER LAYER PROTEIN 1 HOMOLOG"/>
    <property type="match status" value="1"/>
</dbReference>
<organism evidence="2 3">
    <name type="scientific">Podilymbus podiceps</name>
    <name type="common">Pied-billed grebe</name>
    <dbReference type="NCBI Taxonomy" id="9252"/>
    <lineage>
        <taxon>Eukaryota</taxon>
        <taxon>Metazoa</taxon>
        <taxon>Chordata</taxon>
        <taxon>Craniata</taxon>
        <taxon>Vertebrata</taxon>
        <taxon>Euteleostomi</taxon>
        <taxon>Archelosauria</taxon>
        <taxon>Archosauria</taxon>
        <taxon>Dinosauria</taxon>
        <taxon>Saurischia</taxon>
        <taxon>Theropoda</taxon>
        <taxon>Coelurosauria</taxon>
        <taxon>Aves</taxon>
        <taxon>Neognathae</taxon>
        <taxon>Neoaves</taxon>
        <taxon>Mirandornithes</taxon>
        <taxon>Podicipediformes</taxon>
        <taxon>Podicipedidae</taxon>
        <taxon>Podilymbus</taxon>
    </lineage>
</organism>
<evidence type="ECO:0000313" key="2">
    <source>
        <dbReference type="EMBL" id="NXL50597.1"/>
    </source>
</evidence>
<keyword evidence="3" id="KW-1185">Reference proteome</keyword>
<sequence>MQLLFLAILCLLGSCCLRGVEAREYESTLVVPNGGPWGSWGDQQFCPSGYAKGFQLKVEPYQGFWLLGDDTALNGIRLLCTDGTVIESSVGLWGHWTKAQICPGNKLVSFSLRVEQRQYLRDDTAANNVMFACSDGTKLEGQGLSWGHFGPWSSSCTSGAICGIQTKVEEPQGKGDDTAFNDMRVFCCE</sequence>
<dbReference type="CDD" id="cd00220">
    <property type="entry name" value="VMO-I"/>
    <property type="match status" value="1"/>
</dbReference>
<keyword evidence="1" id="KW-0732">Signal</keyword>
<feature type="non-terminal residue" evidence="2">
    <location>
        <position position="1"/>
    </location>
</feature>
<gene>
    <name evidence="2" type="primary">Vmo1_0</name>
    <name evidence="2" type="ORF">PODPOD_R14551</name>
</gene>
<dbReference type="PANTHER" id="PTHR18841">
    <property type="entry name" value="VITELLINE MEMBRANE OUTER LAYER PROTEIN I-RELATED"/>
    <property type="match status" value="1"/>
</dbReference>
<dbReference type="Gene3D" id="2.100.10.20">
    <property type="entry name" value="Vitelline membrane outer layer protein I (VOMI)"/>
    <property type="match status" value="1"/>
</dbReference>
<evidence type="ECO:0000256" key="1">
    <source>
        <dbReference type="SAM" id="SignalP"/>
    </source>
</evidence>
<reference evidence="2 3" key="1">
    <citation type="submission" date="2019-09" db="EMBL/GenBank/DDBJ databases">
        <title>Bird 10,000 Genomes (B10K) Project - Family phase.</title>
        <authorList>
            <person name="Zhang G."/>
        </authorList>
    </citation>
    <scope>NUCLEOTIDE SEQUENCE [LARGE SCALE GENOMIC DNA]</scope>
    <source>
        <strain evidence="2">B10K-DU-009-04</strain>
        <tissue evidence="2">Mixed tissue sample</tissue>
    </source>
</reference>